<dbReference type="Pfam" id="PF00684">
    <property type="entry name" value="DnaJ_CXXCXGXG"/>
    <property type="match status" value="1"/>
</dbReference>
<dbReference type="CDD" id="cd10719">
    <property type="entry name" value="DnaJ_zf"/>
    <property type="match status" value="1"/>
</dbReference>
<dbReference type="Proteomes" id="UP000027265">
    <property type="component" value="Unassembled WGS sequence"/>
</dbReference>
<dbReference type="GO" id="GO:0008270">
    <property type="term" value="F:zinc ion binding"/>
    <property type="evidence" value="ECO:0007669"/>
    <property type="project" value="UniProtKB-KW"/>
</dbReference>
<feature type="compositionally biased region" description="Polar residues" evidence="8">
    <location>
        <begin position="482"/>
        <end position="497"/>
    </location>
</feature>
<dbReference type="Gene3D" id="2.10.230.10">
    <property type="entry name" value="Heat shock protein DnaJ, cysteine-rich domain"/>
    <property type="match status" value="1"/>
</dbReference>
<dbReference type="Pfam" id="PF01556">
    <property type="entry name" value="DnaJ_C"/>
    <property type="match status" value="1"/>
</dbReference>
<dbReference type="PROSITE" id="PS51188">
    <property type="entry name" value="ZF_CR"/>
    <property type="match status" value="1"/>
</dbReference>
<name>A0A067PWQ7_9AGAM</name>
<dbReference type="FunFam" id="2.60.260.20:FF:000005">
    <property type="entry name" value="Chaperone protein dnaJ 1, mitochondrial"/>
    <property type="match status" value="1"/>
</dbReference>
<dbReference type="GO" id="GO:0051082">
    <property type="term" value="F:unfolded protein binding"/>
    <property type="evidence" value="ECO:0007669"/>
    <property type="project" value="InterPro"/>
</dbReference>
<dbReference type="CDD" id="cd06257">
    <property type="entry name" value="DnaJ"/>
    <property type="match status" value="1"/>
</dbReference>
<evidence type="ECO:0000259" key="9">
    <source>
        <dbReference type="PROSITE" id="PS50076"/>
    </source>
</evidence>
<feature type="region of interest" description="Disordered" evidence="8">
    <location>
        <begin position="39"/>
        <end position="70"/>
    </location>
</feature>
<dbReference type="InterPro" id="IPR001305">
    <property type="entry name" value="HSP_DnaJ_Cys-rich_dom"/>
</dbReference>
<feature type="compositionally biased region" description="Basic residues" evidence="8">
    <location>
        <begin position="505"/>
        <end position="516"/>
    </location>
</feature>
<keyword evidence="3 7" id="KW-0863">Zinc-finger</keyword>
<dbReference type="Pfam" id="PF00226">
    <property type="entry name" value="DnaJ"/>
    <property type="match status" value="1"/>
</dbReference>
<evidence type="ECO:0000256" key="4">
    <source>
        <dbReference type="ARBA" id="ARBA00022833"/>
    </source>
</evidence>
<dbReference type="GO" id="GO:0031072">
    <property type="term" value="F:heat shock protein binding"/>
    <property type="evidence" value="ECO:0007669"/>
    <property type="project" value="InterPro"/>
</dbReference>
<dbReference type="InterPro" id="IPR018253">
    <property type="entry name" value="DnaJ_domain_CS"/>
</dbReference>
<dbReference type="InterPro" id="IPR036869">
    <property type="entry name" value="J_dom_sf"/>
</dbReference>
<dbReference type="SMART" id="SM00271">
    <property type="entry name" value="DnaJ"/>
    <property type="match status" value="1"/>
</dbReference>
<dbReference type="SUPFAM" id="SSF57938">
    <property type="entry name" value="DnaJ/Hsp40 cysteine-rich domain"/>
    <property type="match status" value="1"/>
</dbReference>
<keyword evidence="1 7" id="KW-0479">Metal-binding</keyword>
<dbReference type="PANTHER" id="PTHR43096:SF52">
    <property type="entry name" value="DNAJ HOMOLOG 1, MITOCHONDRIAL-RELATED"/>
    <property type="match status" value="1"/>
</dbReference>
<evidence type="ECO:0000256" key="5">
    <source>
        <dbReference type="ARBA" id="ARBA00023186"/>
    </source>
</evidence>
<feature type="compositionally biased region" description="Basic and acidic residues" evidence="8">
    <location>
        <begin position="466"/>
        <end position="478"/>
    </location>
</feature>
<dbReference type="OrthoDB" id="10256793at2759"/>
<keyword evidence="2" id="KW-0677">Repeat</keyword>
<dbReference type="GO" id="GO:0005737">
    <property type="term" value="C:cytoplasm"/>
    <property type="evidence" value="ECO:0007669"/>
    <property type="project" value="TreeGrafter"/>
</dbReference>
<evidence type="ECO:0000256" key="1">
    <source>
        <dbReference type="ARBA" id="ARBA00022723"/>
    </source>
</evidence>
<dbReference type="CDD" id="cd10747">
    <property type="entry name" value="DnaJ_C"/>
    <property type="match status" value="1"/>
</dbReference>
<dbReference type="Gene3D" id="2.60.260.20">
    <property type="entry name" value="Urease metallochaperone UreE, N-terminal domain"/>
    <property type="match status" value="2"/>
</dbReference>
<feature type="region of interest" description="Disordered" evidence="8">
    <location>
        <begin position="443"/>
        <end position="516"/>
    </location>
</feature>
<feature type="zinc finger region" description="CR-type" evidence="7">
    <location>
        <begin position="225"/>
        <end position="306"/>
    </location>
</feature>
<evidence type="ECO:0000256" key="6">
    <source>
        <dbReference type="ARBA" id="ARBA00072890"/>
    </source>
</evidence>
<dbReference type="InterPro" id="IPR036410">
    <property type="entry name" value="HSP_DnaJ_Cys-rich_dom_sf"/>
</dbReference>
<dbReference type="PROSITE" id="PS50076">
    <property type="entry name" value="DNAJ_2"/>
    <property type="match status" value="1"/>
</dbReference>
<evidence type="ECO:0000256" key="3">
    <source>
        <dbReference type="ARBA" id="ARBA00022771"/>
    </source>
</evidence>
<dbReference type="SUPFAM" id="SSF49493">
    <property type="entry name" value="HSP40/DnaJ peptide-binding domain"/>
    <property type="match status" value="2"/>
</dbReference>
<dbReference type="EMBL" id="KL197727">
    <property type="protein sequence ID" value="KDQ54776.1"/>
    <property type="molecule type" value="Genomic_DNA"/>
</dbReference>
<dbReference type="AlphaFoldDB" id="A0A067PWQ7"/>
<keyword evidence="4 7" id="KW-0862">Zinc</keyword>
<dbReference type="STRING" id="933084.A0A067PWQ7"/>
<dbReference type="PANTHER" id="PTHR43096">
    <property type="entry name" value="DNAJ HOMOLOG 1, MITOCHONDRIAL-RELATED"/>
    <property type="match status" value="1"/>
</dbReference>
<dbReference type="InterPro" id="IPR001623">
    <property type="entry name" value="DnaJ_domain"/>
</dbReference>
<feature type="region of interest" description="Disordered" evidence="8">
    <location>
        <begin position="126"/>
        <end position="146"/>
    </location>
</feature>
<evidence type="ECO:0000313" key="11">
    <source>
        <dbReference type="EMBL" id="KDQ54776.1"/>
    </source>
</evidence>
<evidence type="ECO:0000259" key="10">
    <source>
        <dbReference type="PROSITE" id="PS51188"/>
    </source>
</evidence>
<organism evidence="11 12">
    <name type="scientific">Jaapia argillacea MUCL 33604</name>
    <dbReference type="NCBI Taxonomy" id="933084"/>
    <lineage>
        <taxon>Eukaryota</taxon>
        <taxon>Fungi</taxon>
        <taxon>Dikarya</taxon>
        <taxon>Basidiomycota</taxon>
        <taxon>Agaricomycotina</taxon>
        <taxon>Agaricomycetes</taxon>
        <taxon>Agaricomycetidae</taxon>
        <taxon>Jaapiales</taxon>
        <taxon>Jaapiaceae</taxon>
        <taxon>Jaapia</taxon>
    </lineage>
</organism>
<gene>
    <name evidence="11" type="ORF">JAAARDRAFT_71581</name>
</gene>
<dbReference type="HAMAP" id="MF_01152">
    <property type="entry name" value="DnaJ"/>
    <property type="match status" value="1"/>
</dbReference>
<proteinExistence type="inferred from homology"/>
<dbReference type="InterPro" id="IPR012724">
    <property type="entry name" value="DnaJ"/>
</dbReference>
<evidence type="ECO:0000256" key="2">
    <source>
        <dbReference type="ARBA" id="ARBA00022737"/>
    </source>
</evidence>
<keyword evidence="5" id="KW-0143">Chaperone</keyword>
<dbReference type="PRINTS" id="PR00625">
    <property type="entry name" value="JDOMAIN"/>
</dbReference>
<evidence type="ECO:0000256" key="8">
    <source>
        <dbReference type="SAM" id="MobiDB-lite"/>
    </source>
</evidence>
<dbReference type="GO" id="GO:0005524">
    <property type="term" value="F:ATP binding"/>
    <property type="evidence" value="ECO:0007669"/>
    <property type="project" value="InterPro"/>
</dbReference>
<dbReference type="Gene3D" id="1.10.287.110">
    <property type="entry name" value="DnaJ domain"/>
    <property type="match status" value="1"/>
</dbReference>
<dbReference type="GO" id="GO:0042026">
    <property type="term" value="P:protein refolding"/>
    <property type="evidence" value="ECO:0007669"/>
    <property type="project" value="TreeGrafter"/>
</dbReference>
<protein>
    <recommendedName>
        <fullName evidence="6">DnaJ homolog 1, mitochondrial</fullName>
    </recommendedName>
</protein>
<dbReference type="InParanoid" id="A0A067PWQ7"/>
<dbReference type="InterPro" id="IPR002939">
    <property type="entry name" value="DnaJ_C"/>
</dbReference>
<dbReference type="InterPro" id="IPR008971">
    <property type="entry name" value="HSP40/DnaJ_pept-bd"/>
</dbReference>
<sequence length="516" mass="54257">MPARFPSQGVLSFISFHACSRPGTHMRCFTSHRIPRLTPRSHPVNSAAVRTGKRRAFHSTPPSSAPKDPYSVLGVKKDATAAEIKKVYFSLARKYHPDTNPDKGAQEKFVEIQEAYDTLKDDKKRSAYDKYGSTSQQPGFDPDAYEKARSAFGGGAGGGGFGGFGGFQDFGAAFGGGSARGSADLFEQLFGAFGGGGGRGRRPESSRGEDLEASVGISFTDSCKGTTRTVNVTPVVDCSTCSGSGLKSGAKRSTCTACGGSGTRTFVIESGFQMASTCPACHGSGTSIPRGSQCGDCSGMGKVRVRKSVSVDVPAGVEDGMTIRVPNAGDAPMSGRGPNGDLLVRVKVASSKSFRRLGANLHHEAKIPLHTALLGGRVRVPTLDGNVDVRVPGGTQQGEEMVLKGRGVQPVFGGDKGDLFVTFLVQLPRSLTKRQREILQQYADDVEGRTPTASQTPPPGSSGTTKSDDASSSDDRRKSSPKNDNGTGSFTHASPSSAEDGWMSRLRKKIRGLIGS</sequence>
<accession>A0A067PWQ7</accession>
<dbReference type="FunCoup" id="A0A067PWQ7">
    <property type="interactions" value="419"/>
</dbReference>
<dbReference type="HOGENOM" id="CLU_017633_0_3_1"/>
<feature type="domain" description="CR-type" evidence="10">
    <location>
        <begin position="225"/>
        <end position="306"/>
    </location>
</feature>
<dbReference type="SUPFAM" id="SSF46565">
    <property type="entry name" value="Chaperone J-domain"/>
    <property type="match status" value="1"/>
</dbReference>
<dbReference type="GO" id="GO:0009408">
    <property type="term" value="P:response to heat"/>
    <property type="evidence" value="ECO:0007669"/>
    <property type="project" value="InterPro"/>
</dbReference>
<dbReference type="FunFam" id="2.10.230.10:FF:000001">
    <property type="entry name" value="DnaJ subfamily A member 2"/>
    <property type="match status" value="1"/>
</dbReference>
<feature type="domain" description="J" evidence="9">
    <location>
        <begin position="68"/>
        <end position="132"/>
    </location>
</feature>
<dbReference type="PROSITE" id="PS00636">
    <property type="entry name" value="DNAJ_1"/>
    <property type="match status" value="1"/>
</dbReference>
<keyword evidence="12" id="KW-1185">Reference proteome</keyword>
<reference evidence="12" key="1">
    <citation type="journal article" date="2014" name="Proc. Natl. Acad. Sci. U.S.A.">
        <title>Extensive sampling of basidiomycete genomes demonstrates inadequacy of the white-rot/brown-rot paradigm for wood decay fungi.</title>
        <authorList>
            <person name="Riley R."/>
            <person name="Salamov A.A."/>
            <person name="Brown D.W."/>
            <person name="Nagy L.G."/>
            <person name="Floudas D."/>
            <person name="Held B.W."/>
            <person name="Levasseur A."/>
            <person name="Lombard V."/>
            <person name="Morin E."/>
            <person name="Otillar R."/>
            <person name="Lindquist E.A."/>
            <person name="Sun H."/>
            <person name="LaButti K.M."/>
            <person name="Schmutz J."/>
            <person name="Jabbour D."/>
            <person name="Luo H."/>
            <person name="Baker S.E."/>
            <person name="Pisabarro A.G."/>
            <person name="Walton J.D."/>
            <person name="Blanchette R.A."/>
            <person name="Henrissat B."/>
            <person name="Martin F."/>
            <person name="Cullen D."/>
            <person name="Hibbett D.S."/>
            <person name="Grigoriev I.V."/>
        </authorList>
    </citation>
    <scope>NUCLEOTIDE SEQUENCE [LARGE SCALE GENOMIC DNA]</scope>
    <source>
        <strain evidence="12">MUCL 33604</strain>
    </source>
</reference>
<evidence type="ECO:0000313" key="12">
    <source>
        <dbReference type="Proteomes" id="UP000027265"/>
    </source>
</evidence>
<evidence type="ECO:0000256" key="7">
    <source>
        <dbReference type="PROSITE-ProRule" id="PRU00546"/>
    </source>
</evidence>